<proteinExistence type="predicted"/>
<dbReference type="EMBL" id="JAAALK010000283">
    <property type="protein sequence ID" value="KAG8075426.1"/>
    <property type="molecule type" value="Genomic_DNA"/>
</dbReference>
<keyword evidence="3" id="KW-1185">Reference proteome</keyword>
<sequence length="78" mass="8798">MAAPGSLGVYNKVVFAALGVLMVGSLVYTCVTDGSPFRLELLRSLSMEEDWMSVTGWYEFWQCCNFLCVLPHRLLVLY</sequence>
<evidence type="ECO:0000313" key="2">
    <source>
        <dbReference type="EMBL" id="KAG8075426.1"/>
    </source>
</evidence>
<dbReference type="Proteomes" id="UP000729402">
    <property type="component" value="Unassembled WGS sequence"/>
</dbReference>
<dbReference type="PANTHER" id="PTHR36318:SF3">
    <property type="entry name" value="OS06G0581300 PROTEIN"/>
    <property type="match status" value="1"/>
</dbReference>
<keyword evidence="1" id="KW-0812">Transmembrane</keyword>
<keyword evidence="1" id="KW-0472">Membrane</keyword>
<comment type="caution">
    <text evidence="2">The sequence shown here is derived from an EMBL/GenBank/DDBJ whole genome shotgun (WGS) entry which is preliminary data.</text>
</comment>
<protein>
    <submittedName>
        <fullName evidence="2">Uncharacterized protein</fullName>
    </submittedName>
</protein>
<dbReference type="InterPro" id="IPR009943">
    <property type="entry name" value="DUF1475"/>
</dbReference>
<organism evidence="2 3">
    <name type="scientific">Zizania palustris</name>
    <name type="common">Northern wild rice</name>
    <dbReference type="NCBI Taxonomy" id="103762"/>
    <lineage>
        <taxon>Eukaryota</taxon>
        <taxon>Viridiplantae</taxon>
        <taxon>Streptophyta</taxon>
        <taxon>Embryophyta</taxon>
        <taxon>Tracheophyta</taxon>
        <taxon>Spermatophyta</taxon>
        <taxon>Magnoliopsida</taxon>
        <taxon>Liliopsida</taxon>
        <taxon>Poales</taxon>
        <taxon>Poaceae</taxon>
        <taxon>BOP clade</taxon>
        <taxon>Oryzoideae</taxon>
        <taxon>Oryzeae</taxon>
        <taxon>Zizaniinae</taxon>
        <taxon>Zizania</taxon>
    </lineage>
</organism>
<dbReference type="Pfam" id="PF07343">
    <property type="entry name" value="DUF1475"/>
    <property type="match status" value="1"/>
</dbReference>
<evidence type="ECO:0000256" key="1">
    <source>
        <dbReference type="SAM" id="Phobius"/>
    </source>
</evidence>
<reference evidence="2" key="1">
    <citation type="journal article" date="2021" name="bioRxiv">
        <title>Whole Genome Assembly and Annotation of Northern Wild Rice, Zizania palustris L., Supports a Whole Genome Duplication in the Zizania Genus.</title>
        <authorList>
            <person name="Haas M."/>
            <person name="Kono T."/>
            <person name="Macchietto M."/>
            <person name="Millas R."/>
            <person name="McGilp L."/>
            <person name="Shao M."/>
            <person name="Duquette J."/>
            <person name="Hirsch C.N."/>
            <person name="Kimball J."/>
        </authorList>
    </citation>
    <scope>NUCLEOTIDE SEQUENCE</scope>
    <source>
        <tissue evidence="2">Fresh leaf tissue</tissue>
    </source>
</reference>
<keyword evidence="1" id="KW-1133">Transmembrane helix</keyword>
<gene>
    <name evidence="2" type="ORF">GUJ93_ZPchr0006g44570</name>
</gene>
<name>A0A8J5TFQ8_ZIZPA</name>
<dbReference type="PANTHER" id="PTHR36318">
    <property type="entry name" value="OS06G0581300 PROTEIN"/>
    <property type="match status" value="1"/>
</dbReference>
<dbReference type="AlphaFoldDB" id="A0A8J5TFQ8"/>
<feature type="transmembrane region" description="Helical" evidence="1">
    <location>
        <begin position="13"/>
        <end position="31"/>
    </location>
</feature>
<evidence type="ECO:0000313" key="3">
    <source>
        <dbReference type="Proteomes" id="UP000729402"/>
    </source>
</evidence>
<reference evidence="2" key="2">
    <citation type="submission" date="2021-02" db="EMBL/GenBank/DDBJ databases">
        <authorList>
            <person name="Kimball J.A."/>
            <person name="Haas M.W."/>
            <person name="Macchietto M."/>
            <person name="Kono T."/>
            <person name="Duquette J."/>
            <person name="Shao M."/>
        </authorList>
    </citation>
    <scope>NUCLEOTIDE SEQUENCE</scope>
    <source>
        <tissue evidence="2">Fresh leaf tissue</tissue>
    </source>
</reference>
<accession>A0A8J5TFQ8</accession>